<dbReference type="SMART" id="SM00530">
    <property type="entry name" value="HTH_XRE"/>
    <property type="match status" value="1"/>
</dbReference>
<keyword evidence="1" id="KW-1133">Transmembrane helix</keyword>
<dbReference type="RefSeq" id="WP_224189842.1">
    <property type="nucleotide sequence ID" value="NZ_JAIRAU010000001.1"/>
</dbReference>
<dbReference type="Pfam" id="PF01381">
    <property type="entry name" value="HTH_3"/>
    <property type="match status" value="1"/>
</dbReference>
<proteinExistence type="predicted"/>
<evidence type="ECO:0000313" key="4">
    <source>
        <dbReference type="Proteomes" id="UP001139031"/>
    </source>
</evidence>
<dbReference type="SUPFAM" id="SSF47413">
    <property type="entry name" value="lambda repressor-like DNA-binding domains"/>
    <property type="match status" value="1"/>
</dbReference>
<keyword evidence="1" id="KW-0472">Membrane</keyword>
<protein>
    <submittedName>
        <fullName evidence="3">Helix-turn-helix transcriptional regulator</fullName>
    </submittedName>
</protein>
<dbReference type="InterPro" id="IPR010982">
    <property type="entry name" value="Lambda_DNA-bd_dom_sf"/>
</dbReference>
<accession>A0ABS7TIM5</accession>
<keyword evidence="4" id="KW-1185">Reference proteome</keyword>
<keyword evidence="1" id="KW-0812">Transmembrane</keyword>
<sequence>MRFEAQNSWESRLADSSVSENRLWQDAGSPAIEVLSSPHGRLEMMREEGFKTLMEYVRGMIRGERPDIDVVTARALEALRRQPLAVFLAELAASGCKIRSARGNTSGDVIDLLEQVRVQTGVSKQELSRRSGVSRGHIIALLGDGANPTLQTIVRLAIGLGFPLEVVCQAGSDLDDGKVEDESLSRMDEAPPASEGAAWGQVGTFGATMAGATLLPQLSGDPRAAFIGCGVLGAASLGVAVFVEDPAVRRASGLVAAGLLTGAAIGGLVGLVRAHRSAQQQGVLAPARIRVNSPTRHATGDAAARRLLPDV</sequence>
<dbReference type="CDD" id="cd00093">
    <property type="entry name" value="HTH_XRE"/>
    <property type="match status" value="1"/>
</dbReference>
<dbReference type="Proteomes" id="UP001139031">
    <property type="component" value="Unassembled WGS sequence"/>
</dbReference>
<organism evidence="3 4">
    <name type="scientific">Nannocystis pusilla</name>
    <dbReference type="NCBI Taxonomy" id="889268"/>
    <lineage>
        <taxon>Bacteria</taxon>
        <taxon>Pseudomonadati</taxon>
        <taxon>Myxococcota</taxon>
        <taxon>Polyangia</taxon>
        <taxon>Nannocystales</taxon>
        <taxon>Nannocystaceae</taxon>
        <taxon>Nannocystis</taxon>
    </lineage>
</organism>
<feature type="domain" description="HTH cro/C1-type" evidence="2">
    <location>
        <begin position="113"/>
        <end position="167"/>
    </location>
</feature>
<feature type="transmembrane region" description="Helical" evidence="1">
    <location>
        <begin position="254"/>
        <end position="272"/>
    </location>
</feature>
<reference evidence="3" key="1">
    <citation type="submission" date="2021-08" db="EMBL/GenBank/DDBJ databases">
        <authorList>
            <person name="Stevens D.C."/>
        </authorList>
    </citation>
    <scope>NUCLEOTIDE SEQUENCE</scope>
    <source>
        <strain evidence="3">DSM 53165</strain>
    </source>
</reference>
<evidence type="ECO:0000256" key="1">
    <source>
        <dbReference type="SAM" id="Phobius"/>
    </source>
</evidence>
<dbReference type="Gene3D" id="1.10.260.40">
    <property type="entry name" value="lambda repressor-like DNA-binding domains"/>
    <property type="match status" value="1"/>
</dbReference>
<name>A0ABS7TIM5_9BACT</name>
<comment type="caution">
    <text evidence="3">The sequence shown here is derived from an EMBL/GenBank/DDBJ whole genome shotgun (WGS) entry which is preliminary data.</text>
</comment>
<feature type="transmembrane region" description="Helical" evidence="1">
    <location>
        <begin position="224"/>
        <end position="242"/>
    </location>
</feature>
<gene>
    <name evidence="3" type="ORF">K7C98_02380</name>
</gene>
<evidence type="ECO:0000259" key="2">
    <source>
        <dbReference type="PROSITE" id="PS50943"/>
    </source>
</evidence>
<dbReference type="PROSITE" id="PS50943">
    <property type="entry name" value="HTH_CROC1"/>
    <property type="match status" value="1"/>
</dbReference>
<dbReference type="EMBL" id="JAIRAU010000001">
    <property type="protein sequence ID" value="MBZ5708087.1"/>
    <property type="molecule type" value="Genomic_DNA"/>
</dbReference>
<evidence type="ECO:0000313" key="3">
    <source>
        <dbReference type="EMBL" id="MBZ5708087.1"/>
    </source>
</evidence>
<dbReference type="InterPro" id="IPR001387">
    <property type="entry name" value="Cro/C1-type_HTH"/>
</dbReference>